<organism evidence="2">
    <name type="scientific">freshwater metagenome</name>
    <dbReference type="NCBI Taxonomy" id="449393"/>
    <lineage>
        <taxon>unclassified sequences</taxon>
        <taxon>metagenomes</taxon>
        <taxon>ecological metagenomes</taxon>
    </lineage>
</organism>
<protein>
    <submittedName>
        <fullName evidence="2">Unannotated protein</fullName>
    </submittedName>
</protein>
<keyword evidence="1" id="KW-0479">Metal-binding</keyword>
<name>A0A6J6M850_9ZZZZ</name>
<dbReference type="SUPFAM" id="SSF109854">
    <property type="entry name" value="DinB/YfiT-like putative metalloenzymes"/>
    <property type="match status" value="1"/>
</dbReference>
<dbReference type="GO" id="GO:0046872">
    <property type="term" value="F:metal ion binding"/>
    <property type="evidence" value="ECO:0007669"/>
    <property type="project" value="UniProtKB-KW"/>
</dbReference>
<evidence type="ECO:0000256" key="1">
    <source>
        <dbReference type="ARBA" id="ARBA00022723"/>
    </source>
</evidence>
<dbReference type="AlphaFoldDB" id="A0A6J6M850"/>
<dbReference type="Gene3D" id="1.20.120.450">
    <property type="entry name" value="dinb family like domain"/>
    <property type="match status" value="1"/>
</dbReference>
<reference evidence="2" key="1">
    <citation type="submission" date="2020-05" db="EMBL/GenBank/DDBJ databases">
        <authorList>
            <person name="Chiriac C."/>
            <person name="Salcher M."/>
            <person name="Ghai R."/>
            <person name="Kavagutti S V."/>
        </authorList>
    </citation>
    <scope>NUCLEOTIDE SEQUENCE</scope>
</reference>
<gene>
    <name evidence="2" type="ORF">UFOPK2275_00938</name>
</gene>
<proteinExistence type="predicted"/>
<accession>A0A6J6M850</accession>
<sequence>MLNQEKLLLHMGWANQFVLAKLEGLNEDDWQLKLTSEDWSIQELANHIVLAAGGYAYRVSGEWVYSNLEQEMVIPLADLQKYCGQADEILRVQAHKADSVDTYMRDGQKSFRSRSTIISQSIHHATEHRAQISDTLKVHGIRILDLDEIDVWAYSDIAGEINSIDG</sequence>
<dbReference type="InterPro" id="IPR034660">
    <property type="entry name" value="DinB/YfiT-like"/>
</dbReference>
<evidence type="ECO:0000313" key="2">
    <source>
        <dbReference type="EMBL" id="CAB4668683.1"/>
    </source>
</evidence>
<dbReference type="Pfam" id="PF05163">
    <property type="entry name" value="DinB"/>
    <property type="match status" value="1"/>
</dbReference>
<dbReference type="InterPro" id="IPR007837">
    <property type="entry name" value="DinB"/>
</dbReference>
<dbReference type="EMBL" id="CAEZWQ010000119">
    <property type="protein sequence ID" value="CAB4668683.1"/>
    <property type="molecule type" value="Genomic_DNA"/>
</dbReference>